<dbReference type="InterPro" id="IPR013083">
    <property type="entry name" value="Znf_RING/FYVE/PHD"/>
</dbReference>
<dbReference type="OrthoDB" id="191037at2759"/>
<dbReference type="PROSITE" id="PS50089">
    <property type="entry name" value="ZF_RING_2"/>
    <property type="match status" value="1"/>
</dbReference>
<dbReference type="OMA" id="TECITEH"/>
<keyword evidence="7" id="KW-0175">Coiled coil</keyword>
<dbReference type="InterPro" id="IPR027370">
    <property type="entry name" value="Znf-RING_euk"/>
</dbReference>
<sequence>MESIFECGVCFKSYNHSEKKPLSLPCGHTFCLECLKQINKHNIIKCPFDKIAHHQIAENLPVNYAVLTALPMSSQTPGTGDGSGQKQQNFTMCDLHKNKKVKFYCKSDQEMFCSKCVLKHTNAKHEVMPCSYKIMDMKRLIKEMLEEVEVVDRNNNVCEELYGKLEQKVKKKFHEEVERLEKSFRRIIEQLEIQQQNLYTMMKEQIDKELKCLTEKKKKVKERDDSIITNRADLSQALGNMEHYSDDMTFNTYYERKKRDLKVLSVLNDFIKPNPYFVYYMFKDSIHVDDYGSIKETLFKFPQMTRNQTNQANIYLFGDDVNSKISLCYDINEDEWTMKKLPETSQQKFYQCSAAIAILPNEILITGGGSPPKKDTRLYLTSRNDIIPKAMMNESRNAHAITLCKGSVFVLGGFSGKQRLNSVERYSIKEDKWSQMAPMKDKRHYLSACAVNDEFIYAFGGFFGSTEQEINDSIEVYEVEKNTWSVLTVRMKNALWACSALAISPNEIILIGGKNTNRNGEVNLFNIQNKSWKQLHNMNQLRVSHKSFYLQGKIYVIGGDYEMSCEVYDLKENKWSFISSYNSLLGNSLYSFSSAMAVQE</sequence>
<dbReference type="SUPFAM" id="SSF57850">
    <property type="entry name" value="RING/U-box"/>
    <property type="match status" value="1"/>
</dbReference>
<protein>
    <submittedName>
        <fullName evidence="10">Kelch motif family protein</fullName>
    </submittedName>
</protein>
<dbReference type="Gene3D" id="3.30.160.60">
    <property type="entry name" value="Classic Zinc Finger"/>
    <property type="match status" value="1"/>
</dbReference>
<dbReference type="Pfam" id="PF00643">
    <property type="entry name" value="zf-B_box"/>
    <property type="match status" value="1"/>
</dbReference>
<dbReference type="SMART" id="SM00336">
    <property type="entry name" value="BBOX"/>
    <property type="match status" value="1"/>
</dbReference>
<dbReference type="InterPro" id="IPR015915">
    <property type="entry name" value="Kelch-typ_b-propeller"/>
</dbReference>
<evidence type="ECO:0000256" key="6">
    <source>
        <dbReference type="PROSITE-ProRule" id="PRU00024"/>
    </source>
</evidence>
<dbReference type="SMART" id="SM00184">
    <property type="entry name" value="RING"/>
    <property type="match status" value="1"/>
</dbReference>
<dbReference type="SUPFAM" id="SSF50965">
    <property type="entry name" value="Galactose oxidase, central domain"/>
    <property type="match status" value="1"/>
</dbReference>
<dbReference type="InParanoid" id="A0A078A180"/>
<dbReference type="Gene3D" id="2.120.10.80">
    <property type="entry name" value="Kelch-type beta propeller"/>
    <property type="match status" value="1"/>
</dbReference>
<accession>A0A078A180</accession>
<dbReference type="Proteomes" id="UP000039865">
    <property type="component" value="Unassembled WGS sequence"/>
</dbReference>
<keyword evidence="1" id="KW-0880">Kelch repeat</keyword>
<dbReference type="SMART" id="SM00612">
    <property type="entry name" value="Kelch"/>
    <property type="match status" value="5"/>
</dbReference>
<dbReference type="InterPro" id="IPR017907">
    <property type="entry name" value="Znf_RING_CS"/>
</dbReference>
<keyword evidence="5" id="KW-0862">Zinc</keyword>
<dbReference type="InterPro" id="IPR000315">
    <property type="entry name" value="Znf_B-box"/>
</dbReference>
<dbReference type="SUPFAM" id="SSF57845">
    <property type="entry name" value="B-box zinc-binding domain"/>
    <property type="match status" value="1"/>
</dbReference>
<evidence type="ECO:0000259" key="8">
    <source>
        <dbReference type="PROSITE" id="PS50089"/>
    </source>
</evidence>
<feature type="coiled-coil region" evidence="7">
    <location>
        <begin position="134"/>
        <end position="223"/>
    </location>
</feature>
<evidence type="ECO:0000313" key="10">
    <source>
        <dbReference type="EMBL" id="CDW75825.1"/>
    </source>
</evidence>
<gene>
    <name evidence="10" type="primary">Contig14886.g15854</name>
    <name evidence="10" type="ORF">STYLEM_4820</name>
</gene>
<dbReference type="InterPro" id="IPR011043">
    <property type="entry name" value="Gal_Oxase/kelch_b-propeller"/>
</dbReference>
<dbReference type="InterPro" id="IPR001841">
    <property type="entry name" value="Znf_RING"/>
</dbReference>
<dbReference type="Pfam" id="PF24681">
    <property type="entry name" value="Kelch_KLHDC2_KLHL20_DRC7"/>
    <property type="match status" value="1"/>
</dbReference>
<organism evidence="10 11">
    <name type="scientific">Stylonychia lemnae</name>
    <name type="common">Ciliate</name>
    <dbReference type="NCBI Taxonomy" id="5949"/>
    <lineage>
        <taxon>Eukaryota</taxon>
        <taxon>Sar</taxon>
        <taxon>Alveolata</taxon>
        <taxon>Ciliophora</taxon>
        <taxon>Intramacronucleata</taxon>
        <taxon>Spirotrichea</taxon>
        <taxon>Stichotrichia</taxon>
        <taxon>Sporadotrichida</taxon>
        <taxon>Oxytrichidae</taxon>
        <taxon>Stylonychinae</taxon>
        <taxon>Stylonychia</taxon>
    </lineage>
</organism>
<feature type="domain" description="B box-type" evidence="9">
    <location>
        <begin position="88"/>
        <end position="130"/>
    </location>
</feature>
<keyword evidence="2" id="KW-0479">Metal-binding</keyword>
<evidence type="ECO:0000256" key="5">
    <source>
        <dbReference type="ARBA" id="ARBA00022833"/>
    </source>
</evidence>
<evidence type="ECO:0000256" key="7">
    <source>
        <dbReference type="SAM" id="Coils"/>
    </source>
</evidence>
<keyword evidence="3" id="KW-0677">Repeat</keyword>
<dbReference type="PANTHER" id="PTHR45632:SF3">
    <property type="entry name" value="KELCH-LIKE PROTEIN 32"/>
    <property type="match status" value="1"/>
</dbReference>
<dbReference type="EMBL" id="CCKQ01004672">
    <property type="protein sequence ID" value="CDW75825.1"/>
    <property type="molecule type" value="Genomic_DNA"/>
</dbReference>
<dbReference type="Gene3D" id="3.30.40.10">
    <property type="entry name" value="Zinc/RING finger domain, C3HC4 (zinc finger)"/>
    <property type="match status" value="1"/>
</dbReference>
<dbReference type="CDD" id="cd00021">
    <property type="entry name" value="Bbox_SF"/>
    <property type="match status" value="1"/>
</dbReference>
<keyword evidence="11" id="KW-1185">Reference proteome</keyword>
<evidence type="ECO:0000256" key="1">
    <source>
        <dbReference type="ARBA" id="ARBA00022441"/>
    </source>
</evidence>
<dbReference type="InterPro" id="IPR006652">
    <property type="entry name" value="Kelch_1"/>
</dbReference>
<evidence type="ECO:0000259" key="9">
    <source>
        <dbReference type="PROSITE" id="PS50119"/>
    </source>
</evidence>
<evidence type="ECO:0000313" key="11">
    <source>
        <dbReference type="Proteomes" id="UP000039865"/>
    </source>
</evidence>
<evidence type="ECO:0000256" key="4">
    <source>
        <dbReference type="ARBA" id="ARBA00022771"/>
    </source>
</evidence>
<dbReference type="PROSITE" id="PS50119">
    <property type="entry name" value="ZF_BBOX"/>
    <property type="match status" value="1"/>
</dbReference>
<dbReference type="GO" id="GO:0008270">
    <property type="term" value="F:zinc ion binding"/>
    <property type="evidence" value="ECO:0007669"/>
    <property type="project" value="UniProtKB-KW"/>
</dbReference>
<dbReference type="Pfam" id="PF13445">
    <property type="entry name" value="zf-RING_UBOX"/>
    <property type="match status" value="1"/>
</dbReference>
<evidence type="ECO:0000256" key="3">
    <source>
        <dbReference type="ARBA" id="ARBA00022737"/>
    </source>
</evidence>
<keyword evidence="4 6" id="KW-0863">Zinc-finger</keyword>
<feature type="domain" description="RING-type" evidence="8">
    <location>
        <begin position="7"/>
        <end position="50"/>
    </location>
</feature>
<dbReference type="PANTHER" id="PTHR45632">
    <property type="entry name" value="LD33804P"/>
    <property type="match status" value="1"/>
</dbReference>
<proteinExistence type="predicted"/>
<reference evidence="10 11" key="1">
    <citation type="submission" date="2014-06" db="EMBL/GenBank/DDBJ databases">
        <authorList>
            <person name="Swart Estienne"/>
        </authorList>
    </citation>
    <scope>NUCLEOTIDE SEQUENCE [LARGE SCALE GENOMIC DNA]</scope>
    <source>
        <strain evidence="10 11">130c</strain>
    </source>
</reference>
<name>A0A078A180_STYLE</name>
<dbReference type="AlphaFoldDB" id="A0A078A180"/>
<evidence type="ECO:0000256" key="2">
    <source>
        <dbReference type="ARBA" id="ARBA00022723"/>
    </source>
</evidence>
<dbReference type="PROSITE" id="PS00518">
    <property type="entry name" value="ZF_RING_1"/>
    <property type="match status" value="1"/>
</dbReference>